<dbReference type="AlphaFoldDB" id="A0A367IYY8"/>
<organism evidence="2 3">
    <name type="scientific">Rhizopus stolonifer</name>
    <name type="common">Rhizopus nigricans</name>
    <dbReference type="NCBI Taxonomy" id="4846"/>
    <lineage>
        <taxon>Eukaryota</taxon>
        <taxon>Fungi</taxon>
        <taxon>Fungi incertae sedis</taxon>
        <taxon>Mucoromycota</taxon>
        <taxon>Mucoromycotina</taxon>
        <taxon>Mucoromycetes</taxon>
        <taxon>Mucorales</taxon>
        <taxon>Mucorineae</taxon>
        <taxon>Rhizopodaceae</taxon>
        <taxon>Rhizopus</taxon>
    </lineage>
</organism>
<dbReference type="OrthoDB" id="2449329at2759"/>
<evidence type="ECO:0000313" key="3">
    <source>
        <dbReference type="Proteomes" id="UP000253551"/>
    </source>
</evidence>
<proteinExistence type="predicted"/>
<evidence type="ECO:0000256" key="1">
    <source>
        <dbReference type="SAM" id="MobiDB-lite"/>
    </source>
</evidence>
<protein>
    <submittedName>
        <fullName evidence="2">Uncharacterized protein</fullName>
    </submittedName>
</protein>
<comment type="caution">
    <text evidence="2">The sequence shown here is derived from an EMBL/GenBank/DDBJ whole genome shotgun (WGS) entry which is preliminary data.</text>
</comment>
<sequence>VATVAKVSRKGNILSRERVLRARKSQSSNISTSVEQEESTVSKDESHRRSIYHACPLNCECVDNDHSSTTELQLDVEMLESLTVTSPTVETVLVCASCREEDHNRNTPYACPMNRAVIHNDQHSSNMTQIDIGRYFIDHLDVECSSCAALMWIDEKKSNSSLLHPKLRTCCADGKTLLKPIKPSGGKRRYREAQEEAS</sequence>
<name>A0A367IYY8_RHIST</name>
<accession>A0A367IYY8</accession>
<reference evidence="2 3" key="1">
    <citation type="journal article" date="2018" name="G3 (Bethesda)">
        <title>Phylogenetic and Phylogenomic Definition of Rhizopus Species.</title>
        <authorList>
            <person name="Gryganskyi A.P."/>
            <person name="Golan J."/>
            <person name="Dolatabadi S."/>
            <person name="Mondo S."/>
            <person name="Robb S."/>
            <person name="Idnurm A."/>
            <person name="Muszewska A."/>
            <person name="Steczkiewicz K."/>
            <person name="Masonjones S."/>
            <person name="Liao H.L."/>
            <person name="Gajdeczka M.T."/>
            <person name="Anike F."/>
            <person name="Vuek A."/>
            <person name="Anishchenko I.M."/>
            <person name="Voigt K."/>
            <person name="de Hoog G.S."/>
            <person name="Smith M.E."/>
            <person name="Heitman J."/>
            <person name="Vilgalys R."/>
            <person name="Stajich J.E."/>
        </authorList>
    </citation>
    <scope>NUCLEOTIDE SEQUENCE [LARGE SCALE GENOMIC DNA]</scope>
    <source>
        <strain evidence="2 3">LSU 92-RS-03</strain>
    </source>
</reference>
<gene>
    <name evidence="2" type="ORF">CU098_007548</name>
</gene>
<feature type="region of interest" description="Disordered" evidence="1">
    <location>
        <begin position="24"/>
        <end position="45"/>
    </location>
</feature>
<evidence type="ECO:0000313" key="2">
    <source>
        <dbReference type="EMBL" id="RCH82902.1"/>
    </source>
</evidence>
<feature type="non-terminal residue" evidence="2">
    <location>
        <position position="1"/>
    </location>
</feature>
<dbReference type="EMBL" id="PJQM01004937">
    <property type="protein sequence ID" value="RCH82902.1"/>
    <property type="molecule type" value="Genomic_DNA"/>
</dbReference>
<keyword evidence="3" id="KW-1185">Reference proteome</keyword>
<dbReference type="Proteomes" id="UP000253551">
    <property type="component" value="Unassembled WGS sequence"/>
</dbReference>